<evidence type="ECO:0000313" key="2">
    <source>
        <dbReference type="EMBL" id="RST94297.1"/>
    </source>
</evidence>
<accession>A0A429ZKQ9</accession>
<dbReference type="OrthoDB" id="2243114at2"/>
<sequence>MTHYKKIITALILIAFIATPMYLYHKYQGGTYYYTKITKEPTNTEDALDDRGIKQGSVYTYNLSSVDNKGTEKDLEFDAYKDKPLKENAYLKIKVNDIKGVLTWEEVQKDNIPTKAKEKLN</sequence>
<dbReference type="EMBL" id="NGJT01000009">
    <property type="protein sequence ID" value="RST94297.1"/>
    <property type="molecule type" value="Genomic_DNA"/>
</dbReference>
<dbReference type="Pfam" id="PF06486">
    <property type="entry name" value="DUF1093"/>
    <property type="match status" value="1"/>
</dbReference>
<dbReference type="Gene3D" id="2.40.50.480">
    <property type="match status" value="1"/>
</dbReference>
<protein>
    <recommendedName>
        <fullName evidence="4">YxeA family protein</fullName>
    </recommendedName>
</protein>
<organism evidence="2 3">
    <name type="scientific">Vagococcus bubulae</name>
    <dbReference type="NCBI Taxonomy" id="1977868"/>
    <lineage>
        <taxon>Bacteria</taxon>
        <taxon>Bacillati</taxon>
        <taxon>Bacillota</taxon>
        <taxon>Bacilli</taxon>
        <taxon>Lactobacillales</taxon>
        <taxon>Enterococcaceae</taxon>
        <taxon>Vagococcus</taxon>
    </lineage>
</organism>
<feature type="transmembrane region" description="Helical" evidence="1">
    <location>
        <begin position="7"/>
        <end position="24"/>
    </location>
</feature>
<comment type="caution">
    <text evidence="2">The sequence shown here is derived from an EMBL/GenBank/DDBJ whole genome shotgun (WGS) entry which is preliminary data.</text>
</comment>
<dbReference type="NCBIfam" id="TIGR01655">
    <property type="entry name" value="yxeA_fam"/>
    <property type="match status" value="1"/>
</dbReference>
<keyword evidence="3" id="KW-1185">Reference proteome</keyword>
<name>A0A429ZKQ9_9ENTE</name>
<proteinExistence type="predicted"/>
<dbReference type="PANTHER" id="PTHR36433">
    <property type="entry name" value="HYPOTHETICAL CYTOSOLIC PROTEIN"/>
    <property type="match status" value="1"/>
</dbReference>
<evidence type="ECO:0008006" key="4">
    <source>
        <dbReference type="Google" id="ProtNLM"/>
    </source>
</evidence>
<keyword evidence="1" id="KW-0812">Transmembrane</keyword>
<dbReference type="AlphaFoldDB" id="A0A429ZKQ9"/>
<evidence type="ECO:0000256" key="1">
    <source>
        <dbReference type="SAM" id="Phobius"/>
    </source>
</evidence>
<dbReference type="SUPFAM" id="SSF159121">
    <property type="entry name" value="BC4932-like"/>
    <property type="match status" value="1"/>
</dbReference>
<dbReference type="InterPro" id="IPR006542">
    <property type="entry name" value="DUF1093"/>
</dbReference>
<dbReference type="RefSeq" id="WP_125957660.1">
    <property type="nucleotide sequence ID" value="NZ_JAQEJV010000010.1"/>
</dbReference>
<dbReference type="InterPro" id="IPR036166">
    <property type="entry name" value="YxeA-like_sf"/>
</dbReference>
<evidence type="ECO:0000313" key="3">
    <source>
        <dbReference type="Proteomes" id="UP000288490"/>
    </source>
</evidence>
<keyword evidence="1" id="KW-0472">Membrane</keyword>
<reference evidence="2 3" key="1">
    <citation type="submission" date="2017-05" db="EMBL/GenBank/DDBJ databases">
        <title>Vagococcus spp. assemblies.</title>
        <authorList>
            <person name="Gulvik C.A."/>
        </authorList>
    </citation>
    <scope>NUCLEOTIDE SEQUENCE [LARGE SCALE GENOMIC DNA]</scope>
    <source>
        <strain evidence="2 3">SS1994</strain>
    </source>
</reference>
<dbReference type="Proteomes" id="UP000288490">
    <property type="component" value="Unassembled WGS sequence"/>
</dbReference>
<dbReference type="PANTHER" id="PTHR36433:SF2">
    <property type="entry name" value="YXEA FAMILY PROTEIN"/>
    <property type="match status" value="1"/>
</dbReference>
<gene>
    <name evidence="2" type="ORF">CBF36_06575</name>
</gene>
<keyword evidence="1" id="KW-1133">Transmembrane helix</keyword>